<gene>
    <name evidence="1" type="ORF">IHE45_09G065500</name>
</gene>
<name>A0ACB7VF99_DIOAL</name>
<proteinExistence type="predicted"/>
<evidence type="ECO:0000313" key="2">
    <source>
        <dbReference type="Proteomes" id="UP000827976"/>
    </source>
</evidence>
<reference evidence="2" key="1">
    <citation type="journal article" date="2022" name="Nat. Commun.">
        <title>Chromosome evolution and the genetic basis of agronomically important traits in greater yam.</title>
        <authorList>
            <person name="Bredeson J.V."/>
            <person name="Lyons J.B."/>
            <person name="Oniyinde I.O."/>
            <person name="Okereke N.R."/>
            <person name="Kolade O."/>
            <person name="Nnabue I."/>
            <person name="Nwadili C.O."/>
            <person name="Hribova E."/>
            <person name="Parker M."/>
            <person name="Nwogha J."/>
            <person name="Shu S."/>
            <person name="Carlson J."/>
            <person name="Kariba R."/>
            <person name="Muthemba S."/>
            <person name="Knop K."/>
            <person name="Barton G.J."/>
            <person name="Sherwood A.V."/>
            <person name="Lopez-Montes A."/>
            <person name="Asiedu R."/>
            <person name="Jamnadass R."/>
            <person name="Muchugi A."/>
            <person name="Goodstein D."/>
            <person name="Egesi C.N."/>
            <person name="Featherston J."/>
            <person name="Asfaw A."/>
            <person name="Simpson G.G."/>
            <person name="Dolezel J."/>
            <person name="Hendre P.S."/>
            <person name="Van Deynze A."/>
            <person name="Kumar P.L."/>
            <person name="Obidiegwu J.E."/>
            <person name="Bhattacharjee R."/>
            <person name="Rokhsar D.S."/>
        </authorList>
    </citation>
    <scope>NUCLEOTIDE SEQUENCE [LARGE SCALE GENOMIC DNA]</scope>
    <source>
        <strain evidence="2">cv. TDa95/00328</strain>
    </source>
</reference>
<dbReference type="Proteomes" id="UP000827976">
    <property type="component" value="Chromosome 9"/>
</dbReference>
<evidence type="ECO:0000313" key="1">
    <source>
        <dbReference type="EMBL" id="KAH7672577.1"/>
    </source>
</evidence>
<accession>A0ACB7VF99</accession>
<organism evidence="1 2">
    <name type="scientific">Dioscorea alata</name>
    <name type="common">Purple yam</name>
    <dbReference type="NCBI Taxonomy" id="55571"/>
    <lineage>
        <taxon>Eukaryota</taxon>
        <taxon>Viridiplantae</taxon>
        <taxon>Streptophyta</taxon>
        <taxon>Embryophyta</taxon>
        <taxon>Tracheophyta</taxon>
        <taxon>Spermatophyta</taxon>
        <taxon>Magnoliopsida</taxon>
        <taxon>Liliopsida</taxon>
        <taxon>Dioscoreales</taxon>
        <taxon>Dioscoreaceae</taxon>
        <taxon>Dioscorea</taxon>
    </lineage>
</organism>
<protein>
    <submittedName>
        <fullName evidence="1">Gamma interferon inducible lysosomal thiol reductase GILT protein</fullName>
    </submittedName>
</protein>
<comment type="caution">
    <text evidence="1">The sequence shown here is derived from an EMBL/GenBank/DDBJ whole genome shotgun (WGS) entry which is preliminary data.</text>
</comment>
<dbReference type="EMBL" id="CM037019">
    <property type="protein sequence ID" value="KAH7672577.1"/>
    <property type="molecule type" value="Genomic_DNA"/>
</dbReference>
<sequence>MASLGALPLLLLLLLLSSSASSRRVSLALYYESLCPYCSSFIVDRLPSIFNNGLISDVDLHFVPFGNAELGSDGSITCQHGSDECFLNYIEACAVSVWPDPHVHFSFIHCVENLVEQNLYNQWTSCFRSTGLNSQPVVDCYNRGTGSKLELQYAAQTNALQPPHQYVPWVVVDGQPIYSDYNNFEAYICNALNGELPSACEGHSLMTFQETDTNRTAGVCRVH</sequence>
<keyword evidence="2" id="KW-1185">Reference proteome</keyword>